<evidence type="ECO:0000256" key="6">
    <source>
        <dbReference type="SAM" id="Coils"/>
    </source>
</evidence>
<dbReference type="SUPFAM" id="SSF47807">
    <property type="entry name" value="5' to 3' exonuclease, C-terminal subdomain"/>
    <property type="match status" value="1"/>
</dbReference>
<evidence type="ECO:0000256" key="2">
    <source>
        <dbReference type="ARBA" id="ARBA00022723"/>
    </source>
</evidence>
<accession>A0A3G4ZMJ6</accession>
<keyword evidence="2" id="KW-0479">Metal-binding</keyword>
<dbReference type="InterPro" id="IPR006085">
    <property type="entry name" value="XPG_DNA_repair_N"/>
</dbReference>
<dbReference type="Pfam" id="PF00867">
    <property type="entry name" value="XPG_I"/>
    <property type="match status" value="1"/>
</dbReference>
<dbReference type="GO" id="GO:0017108">
    <property type="term" value="F:5'-flap endonuclease activity"/>
    <property type="evidence" value="ECO:0007669"/>
    <property type="project" value="TreeGrafter"/>
</dbReference>
<dbReference type="GO" id="GO:0046872">
    <property type="term" value="F:metal ion binding"/>
    <property type="evidence" value="ECO:0007669"/>
    <property type="project" value="UniProtKB-KW"/>
</dbReference>
<evidence type="ECO:0000256" key="5">
    <source>
        <dbReference type="ARBA" id="ARBA00022842"/>
    </source>
</evidence>
<keyword evidence="4" id="KW-0378">Hydrolase</keyword>
<feature type="coiled-coil region" evidence="6">
    <location>
        <begin position="140"/>
        <end position="167"/>
    </location>
</feature>
<dbReference type="SUPFAM" id="SSF88723">
    <property type="entry name" value="PIN domain-like"/>
    <property type="match status" value="1"/>
</dbReference>
<evidence type="ECO:0000256" key="1">
    <source>
        <dbReference type="ARBA" id="ARBA00022722"/>
    </source>
</evidence>
<dbReference type="InterPro" id="IPR006084">
    <property type="entry name" value="XPG/Rad2"/>
</dbReference>
<dbReference type="Gene3D" id="3.40.50.1010">
    <property type="entry name" value="5'-nuclease"/>
    <property type="match status" value="1"/>
</dbReference>
<dbReference type="PANTHER" id="PTHR11081:SF9">
    <property type="entry name" value="FLAP ENDONUCLEASE 1"/>
    <property type="match status" value="1"/>
</dbReference>
<name>A0A3G4ZMJ6_9VIRU</name>
<dbReference type="PRINTS" id="PR00853">
    <property type="entry name" value="XPGRADSUPER"/>
</dbReference>
<dbReference type="InterPro" id="IPR029060">
    <property type="entry name" value="PIN-like_dom_sf"/>
</dbReference>
<dbReference type="InterPro" id="IPR036279">
    <property type="entry name" value="5-3_exonuclease_C_sf"/>
</dbReference>
<feature type="domain" description="XPG-I" evidence="7">
    <location>
        <begin position="177"/>
        <end position="257"/>
    </location>
</feature>
<dbReference type="PANTHER" id="PTHR11081">
    <property type="entry name" value="FLAP ENDONUCLEASE FAMILY MEMBER"/>
    <property type="match status" value="1"/>
</dbReference>
<keyword evidence="5" id="KW-0460">Magnesium</keyword>
<sequence length="379" mass="44804">MGVRKLYKFLSEKKLIKEYPNLTRYVNSRKRDKIQHMINSESIIVAIDFWLYAHKFTYSYGNMIIGFWNQIIKLLSHKIIPLYIFDGRPPQEKDAVIQLRHQKRQNMENKLKDIYDELTDEQTVSNNSESIKDVDTNSEHYNTTETINDLEKEKNRLEKSIIYIKKNDIDIIKQFFDILSIPYLDATGEADALCAKLFKEGYITSCLSDDMDMLALGCRKTIKFLDGKVLEFDLSYILKELELSYEQFVEMCTLFGCDYIKPSFRLQPDESYTLIKEYGSIENILNEANHPIFNRENEKCINFIKGYTNAKYLLINSHSSETIPKQFKPCIINEIDPFIVMKYLKIYGQINFVIDDNFMQRIITSIEYVNNYISRKYLR</sequence>
<dbReference type="SMART" id="SM00484">
    <property type="entry name" value="XPGI"/>
    <property type="match status" value="1"/>
</dbReference>
<dbReference type="InterPro" id="IPR006086">
    <property type="entry name" value="XPG-I_dom"/>
</dbReference>
<dbReference type="EMBL" id="MK071982">
    <property type="protein sequence ID" value="AYV76058.1"/>
    <property type="molecule type" value="Genomic_DNA"/>
</dbReference>
<protein>
    <submittedName>
        <fullName evidence="9">Putative flap endonuclease 1-like</fullName>
    </submittedName>
</protein>
<dbReference type="Pfam" id="PF00752">
    <property type="entry name" value="XPG_N"/>
    <property type="match status" value="1"/>
</dbReference>
<proteinExistence type="predicted"/>
<reference evidence="9" key="1">
    <citation type="submission" date="2018-10" db="EMBL/GenBank/DDBJ databases">
        <title>Hidden diversity of soil giant viruses.</title>
        <authorList>
            <person name="Schulz F."/>
            <person name="Alteio L."/>
            <person name="Goudeau D."/>
            <person name="Ryan E.M."/>
            <person name="Malmstrom R.R."/>
            <person name="Blanchard J."/>
            <person name="Woyke T."/>
        </authorList>
    </citation>
    <scope>NUCLEOTIDE SEQUENCE</scope>
    <source>
        <strain evidence="9">TEV1</strain>
    </source>
</reference>
<keyword evidence="1" id="KW-0540">Nuclease</keyword>
<keyword evidence="6" id="KW-0175">Coiled coil</keyword>
<gene>
    <name evidence="9" type="ORF">Terrestrivirus4_106</name>
</gene>
<evidence type="ECO:0000259" key="7">
    <source>
        <dbReference type="SMART" id="SM00484"/>
    </source>
</evidence>
<feature type="domain" description="XPG N-terminal" evidence="8">
    <location>
        <begin position="1"/>
        <end position="107"/>
    </location>
</feature>
<dbReference type="SMART" id="SM00485">
    <property type="entry name" value="XPGN"/>
    <property type="match status" value="1"/>
</dbReference>
<organism evidence="9">
    <name type="scientific">Terrestrivirus sp</name>
    <dbReference type="NCBI Taxonomy" id="2487775"/>
    <lineage>
        <taxon>Viruses</taxon>
        <taxon>Varidnaviria</taxon>
        <taxon>Bamfordvirae</taxon>
        <taxon>Nucleocytoviricota</taxon>
        <taxon>Megaviricetes</taxon>
        <taxon>Imitervirales</taxon>
        <taxon>Mimiviridae</taxon>
        <taxon>Klosneuvirinae</taxon>
    </lineage>
</organism>
<dbReference type="Gene3D" id="1.10.150.20">
    <property type="entry name" value="5' to 3' exonuclease, C-terminal subdomain"/>
    <property type="match status" value="1"/>
</dbReference>
<evidence type="ECO:0000259" key="8">
    <source>
        <dbReference type="SMART" id="SM00485"/>
    </source>
</evidence>
<evidence type="ECO:0000256" key="4">
    <source>
        <dbReference type="ARBA" id="ARBA00022801"/>
    </source>
</evidence>
<evidence type="ECO:0000313" key="9">
    <source>
        <dbReference type="EMBL" id="AYV76058.1"/>
    </source>
</evidence>
<evidence type="ECO:0000256" key="3">
    <source>
        <dbReference type="ARBA" id="ARBA00022759"/>
    </source>
</evidence>
<keyword evidence="3 9" id="KW-0255">Endonuclease</keyword>